<gene>
    <name evidence="2" type="ORF">DM826_12060</name>
</gene>
<protein>
    <submittedName>
        <fullName evidence="2">Uncharacterized protein</fullName>
    </submittedName>
</protein>
<dbReference type="AlphaFoldDB" id="A0A3A6PLS5"/>
<keyword evidence="1" id="KW-0812">Transmembrane</keyword>
<accession>A0A3A6PLS5</accession>
<dbReference type="OrthoDB" id="338339at2157"/>
<proteinExistence type="predicted"/>
<keyword evidence="1" id="KW-0472">Membrane</keyword>
<keyword evidence="1" id="KW-1133">Transmembrane helix</keyword>
<evidence type="ECO:0000256" key="1">
    <source>
        <dbReference type="SAM" id="Phobius"/>
    </source>
</evidence>
<sequence>MLPTVIAISLVVSVLVYLGLFGFAVSQYRSSRQQQQTETVDPHSFSAKDQPETVYTTAELEYFDVLWQGEYGKWRSSDYSANDTAYTYVHGPYCPHDKHALGIQTVPKWVILTEHVWVCDACDRTYPYPDEELGDGTIIERAMHRRIKRKRQANQSG</sequence>
<evidence type="ECO:0000313" key="2">
    <source>
        <dbReference type="EMBL" id="RJX42367.1"/>
    </source>
</evidence>
<name>A0A3A6PLS5_9EURY</name>
<reference evidence="2 3" key="1">
    <citation type="submission" date="2018-06" db="EMBL/GenBank/DDBJ databases">
        <title>Halonotius sp. F13-13 a new haloarchaeeon isolated from a solar saltern from Isla Cristina, Huelva, Spain.</title>
        <authorList>
            <person name="Duran-Viseras A."/>
            <person name="Sanchez-Porro C."/>
            <person name="Ventosa A."/>
        </authorList>
    </citation>
    <scope>NUCLEOTIDE SEQUENCE [LARGE SCALE GENOMIC DNA]</scope>
    <source>
        <strain evidence="2 3">F13-13</strain>
    </source>
</reference>
<dbReference type="EMBL" id="QKNY01000018">
    <property type="protein sequence ID" value="RJX42367.1"/>
    <property type="molecule type" value="Genomic_DNA"/>
</dbReference>
<feature type="transmembrane region" description="Helical" evidence="1">
    <location>
        <begin position="6"/>
        <end position="25"/>
    </location>
</feature>
<organism evidence="2 3">
    <name type="scientific">Halonotius aquaticus</name>
    <dbReference type="NCBI Taxonomy" id="2216978"/>
    <lineage>
        <taxon>Archaea</taxon>
        <taxon>Methanobacteriati</taxon>
        <taxon>Methanobacteriota</taxon>
        <taxon>Stenosarchaea group</taxon>
        <taxon>Halobacteria</taxon>
        <taxon>Halobacteriales</taxon>
        <taxon>Haloferacaceae</taxon>
        <taxon>Halonotius</taxon>
    </lineage>
</organism>
<dbReference type="Proteomes" id="UP000276588">
    <property type="component" value="Unassembled WGS sequence"/>
</dbReference>
<keyword evidence="3" id="KW-1185">Reference proteome</keyword>
<comment type="caution">
    <text evidence="2">The sequence shown here is derived from an EMBL/GenBank/DDBJ whole genome shotgun (WGS) entry which is preliminary data.</text>
</comment>
<evidence type="ECO:0000313" key="3">
    <source>
        <dbReference type="Proteomes" id="UP000276588"/>
    </source>
</evidence>
<dbReference type="RefSeq" id="WP_120103676.1">
    <property type="nucleotide sequence ID" value="NZ_QKNY01000018.1"/>
</dbReference>